<sequence length="410" mass="47198">MKIIQANKFYTLKSGAERYLFELSHWLESQQHQVIPFSMTHPDNEQTPFSDFFVSQIKTQKEEFPGGWRGLWERLRTLGRMTYSLEARRRLATLISSTNPDLCHIHSIYTQISPSILDTLKDQHVPVVMTVHDHHLISPQYNIWAPGCGQDYRHAGILRGTLVRFHKQSFLGSFAQVAVYKFHRSLMMYERGVDVFICPSAYMKRQLIAGGFPQHKICVNPYGIDCKLIKPRYDHDGYILFVGRLSEEKGIETIIRAAKLIPDIVFKIVGRGPEMERLHLLADGLKNIEFVGFRMGEELAELYRGARAVVLTSRVQENFPLILLEAMALGKPVIASHVGGVPEIVEDRVNGLLVDPADLHGWVEAIMRLTYDEDFRLSLARAARLTVEYKFSLKEHYQRLMKVYEEVIRK</sequence>
<feature type="domain" description="Glycosyl transferase family 1" evidence="1">
    <location>
        <begin position="233"/>
        <end position="384"/>
    </location>
</feature>
<dbReference type="InterPro" id="IPR001296">
    <property type="entry name" value="Glyco_trans_1"/>
</dbReference>
<dbReference type="PANTHER" id="PTHR45947:SF13">
    <property type="entry name" value="TRANSFERASE"/>
    <property type="match status" value="1"/>
</dbReference>
<feature type="domain" description="Glycosyltransferase subfamily 4-like N-terminal" evidence="2">
    <location>
        <begin position="14"/>
        <end position="227"/>
    </location>
</feature>
<name>A0A0G0Q3Z2_9BACT</name>
<dbReference type="AlphaFoldDB" id="A0A0G0Q3Z2"/>
<dbReference type="Pfam" id="PF00534">
    <property type="entry name" value="Glycos_transf_1"/>
    <property type="match status" value="1"/>
</dbReference>
<dbReference type="PANTHER" id="PTHR45947">
    <property type="entry name" value="SULFOQUINOVOSYL TRANSFERASE SQD2"/>
    <property type="match status" value="1"/>
</dbReference>
<dbReference type="Proteomes" id="UP000033935">
    <property type="component" value="Unassembled WGS sequence"/>
</dbReference>
<gene>
    <name evidence="3" type="ORF">UT30_C0001G0074</name>
</gene>
<dbReference type="Pfam" id="PF13439">
    <property type="entry name" value="Glyco_transf_4"/>
    <property type="match status" value="1"/>
</dbReference>
<proteinExistence type="predicted"/>
<evidence type="ECO:0000313" key="3">
    <source>
        <dbReference type="EMBL" id="KKR05115.1"/>
    </source>
</evidence>
<dbReference type="CDD" id="cd03801">
    <property type="entry name" value="GT4_PimA-like"/>
    <property type="match status" value="1"/>
</dbReference>
<keyword evidence="3" id="KW-0808">Transferase</keyword>
<dbReference type="InterPro" id="IPR028098">
    <property type="entry name" value="Glyco_trans_4-like_N"/>
</dbReference>
<dbReference type="Gene3D" id="3.40.50.2000">
    <property type="entry name" value="Glycogen Phosphorylase B"/>
    <property type="match status" value="2"/>
</dbReference>
<comment type="caution">
    <text evidence="3">The sequence shown here is derived from an EMBL/GenBank/DDBJ whole genome shotgun (WGS) entry which is preliminary data.</text>
</comment>
<accession>A0A0G0Q3Z2</accession>
<dbReference type="SUPFAM" id="SSF53756">
    <property type="entry name" value="UDP-Glycosyltransferase/glycogen phosphorylase"/>
    <property type="match status" value="1"/>
</dbReference>
<reference evidence="3 4" key="1">
    <citation type="journal article" date="2015" name="Nature">
        <title>rRNA introns, odd ribosomes, and small enigmatic genomes across a large radiation of phyla.</title>
        <authorList>
            <person name="Brown C.T."/>
            <person name="Hug L.A."/>
            <person name="Thomas B.C."/>
            <person name="Sharon I."/>
            <person name="Castelle C.J."/>
            <person name="Singh A."/>
            <person name="Wilkins M.J."/>
            <person name="Williams K.H."/>
            <person name="Banfield J.F."/>
        </authorList>
    </citation>
    <scope>NUCLEOTIDE SEQUENCE [LARGE SCALE GENOMIC DNA]</scope>
</reference>
<evidence type="ECO:0000313" key="4">
    <source>
        <dbReference type="Proteomes" id="UP000033935"/>
    </source>
</evidence>
<dbReference type="InterPro" id="IPR050194">
    <property type="entry name" value="Glycosyltransferase_grp1"/>
</dbReference>
<protein>
    <submittedName>
        <fullName evidence="3">Group 1 glycosyl transferase</fullName>
    </submittedName>
</protein>
<evidence type="ECO:0000259" key="1">
    <source>
        <dbReference type="Pfam" id="PF00534"/>
    </source>
</evidence>
<evidence type="ECO:0000259" key="2">
    <source>
        <dbReference type="Pfam" id="PF13439"/>
    </source>
</evidence>
<dbReference type="EMBL" id="LBWG01000001">
    <property type="protein sequence ID" value="KKR05115.1"/>
    <property type="molecule type" value="Genomic_DNA"/>
</dbReference>
<organism evidence="3 4">
    <name type="scientific">Candidatus Uhrbacteria bacterium GW2011_GWF2_39_13</name>
    <dbReference type="NCBI Taxonomy" id="1618995"/>
    <lineage>
        <taxon>Bacteria</taxon>
        <taxon>Candidatus Uhriibacteriota</taxon>
    </lineage>
</organism>
<dbReference type="GO" id="GO:0016757">
    <property type="term" value="F:glycosyltransferase activity"/>
    <property type="evidence" value="ECO:0007669"/>
    <property type="project" value="InterPro"/>
</dbReference>